<dbReference type="EMBL" id="FXAH01000004">
    <property type="protein sequence ID" value="SMF22537.1"/>
    <property type="molecule type" value="Genomic_DNA"/>
</dbReference>
<dbReference type="RefSeq" id="WP_085226687.1">
    <property type="nucleotide sequence ID" value="NZ_BSQD01000005.1"/>
</dbReference>
<dbReference type="AlphaFoldDB" id="A0A1X7DVD7"/>
<proteinExistence type="predicted"/>
<evidence type="ECO:0000313" key="2">
    <source>
        <dbReference type="Proteomes" id="UP000192911"/>
    </source>
</evidence>
<gene>
    <name evidence="1" type="ORF">SAMN06295900_10496</name>
</gene>
<protein>
    <submittedName>
        <fullName evidence="1">Uncharacterized protein</fullName>
    </submittedName>
</protein>
<dbReference type="Proteomes" id="UP000192911">
    <property type="component" value="Unassembled WGS sequence"/>
</dbReference>
<evidence type="ECO:0000313" key="1">
    <source>
        <dbReference type="EMBL" id="SMF22537.1"/>
    </source>
</evidence>
<reference evidence="2" key="1">
    <citation type="submission" date="2017-04" db="EMBL/GenBank/DDBJ databases">
        <authorList>
            <person name="Varghese N."/>
            <person name="Submissions S."/>
        </authorList>
    </citation>
    <scope>NUCLEOTIDE SEQUENCE [LARGE SCALE GENOMIC DNA]</scope>
    <source>
        <strain evidence="2">Ballard 720</strain>
    </source>
</reference>
<organism evidence="1 2">
    <name type="scientific">Trinickia caryophylli</name>
    <name type="common">Paraburkholderia caryophylli</name>
    <dbReference type="NCBI Taxonomy" id="28094"/>
    <lineage>
        <taxon>Bacteria</taxon>
        <taxon>Pseudomonadati</taxon>
        <taxon>Pseudomonadota</taxon>
        <taxon>Betaproteobacteria</taxon>
        <taxon>Burkholderiales</taxon>
        <taxon>Burkholderiaceae</taxon>
        <taxon>Trinickia</taxon>
    </lineage>
</organism>
<name>A0A1X7DVD7_TRICW</name>
<dbReference type="STRING" id="28094.SAMN06295900_10496"/>
<accession>A0A1X7DVD7</accession>
<sequence length="471" mass="49952">MSDSKLRFAYPQPFTPLLVGPGGNKVTVQLTPREDQALRGQPIQWKVEPSGSISLGDGPQTQTLKDGTTANFLSVPEPVDDLVTVSVWDGSQPDAAHYTTLFQCVVPRVWGSMDTNIVPTTPPATTPGSNQLITATATVVDDSSAPVRGLLFYWTGSPATPTSAYRVLPLGLEPVAGQADGYPCVTDDSGMGGLAFANTRPTIILLGIATNTTQRYLVAFSDVAKGIGKLPPLIVPLGDGNVLDLDSQSDPLGVPIFLDPTLSSTQNYVMVWLNGVIAAVGYPGKDYTTTPLYVPKNYFKNEQASNLIGAVISNVAGNGGDTGLLQFPAKGDVPVIEPPQRIRTLEAPTLVRGVGGGAVNQSTLSGGLQIWIPAYDHIDDGDKIQIRMYLQGYFAGTTIKRYGLVQMEVTTSYGDVDDGLLVVANEADFAGYDVSSMGDVGVLQIEYIVDGDEYSKLLTRPFSYAGLGAQL</sequence>
<keyword evidence="2" id="KW-1185">Reference proteome</keyword>